<feature type="transmembrane region" description="Helical" evidence="5">
    <location>
        <begin position="516"/>
        <end position="539"/>
    </location>
</feature>
<evidence type="ECO:0000313" key="7">
    <source>
        <dbReference type="EMBL" id="AMY09874.1"/>
    </source>
</evidence>
<dbReference type="GO" id="GO:0004766">
    <property type="term" value="F:spermidine synthase activity"/>
    <property type="evidence" value="ECO:0007669"/>
    <property type="project" value="UniProtKB-EC"/>
</dbReference>
<proteinExistence type="inferred from homology"/>
<dbReference type="CDD" id="cd02440">
    <property type="entry name" value="AdoMet_MTases"/>
    <property type="match status" value="1"/>
</dbReference>
<evidence type="ECO:0000256" key="5">
    <source>
        <dbReference type="SAM" id="Phobius"/>
    </source>
</evidence>
<dbReference type="PANTHER" id="PTHR43317">
    <property type="entry name" value="THERMOSPERMINE SYNTHASE ACAULIS5"/>
    <property type="match status" value="1"/>
</dbReference>
<dbReference type="STRING" id="1855912.LuPra_03101"/>
<evidence type="ECO:0000256" key="2">
    <source>
        <dbReference type="ARBA" id="ARBA00022679"/>
    </source>
</evidence>
<feature type="transmembrane region" description="Helical" evidence="5">
    <location>
        <begin position="36"/>
        <end position="58"/>
    </location>
</feature>
<comment type="similarity">
    <text evidence="1">Belongs to the spermidine/spermine synthase family.</text>
</comment>
<feature type="transmembrane region" description="Helical" evidence="5">
    <location>
        <begin position="661"/>
        <end position="678"/>
    </location>
</feature>
<dbReference type="RefSeq" id="WP_110171580.1">
    <property type="nucleotide sequence ID" value="NZ_CP015136.1"/>
</dbReference>
<dbReference type="Proteomes" id="UP000076079">
    <property type="component" value="Chromosome"/>
</dbReference>
<dbReference type="OrthoDB" id="100936at2"/>
<feature type="transmembrane region" description="Helical" evidence="5">
    <location>
        <begin position="12"/>
        <end position="30"/>
    </location>
</feature>
<feature type="transmembrane region" description="Helical" evidence="5">
    <location>
        <begin position="545"/>
        <end position="565"/>
    </location>
</feature>
<evidence type="ECO:0000256" key="4">
    <source>
        <dbReference type="PROSITE-ProRule" id="PRU00354"/>
    </source>
</evidence>
<dbReference type="InterPro" id="IPR029063">
    <property type="entry name" value="SAM-dependent_MTases_sf"/>
</dbReference>
<keyword evidence="5" id="KW-1133">Transmembrane helix</keyword>
<feature type="transmembrane region" description="Helical" evidence="5">
    <location>
        <begin position="605"/>
        <end position="623"/>
    </location>
</feature>
<dbReference type="Pfam" id="PF01564">
    <property type="entry name" value="Spermine_synth"/>
    <property type="match status" value="1"/>
</dbReference>
<organism evidence="7 8">
    <name type="scientific">Luteitalea pratensis</name>
    <dbReference type="NCBI Taxonomy" id="1855912"/>
    <lineage>
        <taxon>Bacteria</taxon>
        <taxon>Pseudomonadati</taxon>
        <taxon>Acidobacteriota</taxon>
        <taxon>Vicinamibacteria</taxon>
        <taxon>Vicinamibacterales</taxon>
        <taxon>Vicinamibacteraceae</taxon>
        <taxon>Luteitalea</taxon>
    </lineage>
</organism>
<sequence>MVETKRGAAWPLFLISFLVLFLEVTLIRWMPAYIRLLAYFSNFILLASFLGIGVGCLLAPVRGNLLRWFPLVQVLLVLAVAVGRIDIAVPQTSESIYFSSGTTNVVVPVESTWFLPLLCMAVALLFVTLSQRLGREMNAHAPLRAYLVNLAGSLAGVICFGALSAWQLPPVAWFGLGFLAAVPFLLEQPRVWAASGLVLLAVSLGVTHRLSGDTLWSPYYKITAHTQGKETVVEVNNIFHQSMAPVREKEYFYQWPYQVFGERFDDVLILGAGSGTDVASALQHGAKRVDAVEIDPVIVRLGREYHPDGPYKDPRVQVVTDDARHYLRTSDQKYDLVVFALIDSLTLQSSFSAVRLESFMFTEEAFRAASQRLKPNGVLVVYNYFREKWLVDRLANSARNVFGEEPRVHIHKEHGYLGVMIAGPGTRAVTNWPSPPEKVAAYNHPDVVSPGVPLDRDGSIQPATDDWPFLYMREPHLPTHYAWALLGVLVVSVLAVLAALRLVGTDSGGSLRVMPLVPFFVLGAGFMILETKAITQFALIWGSTWVVASATIASVLVMAALGAWLASRLVRIRPWAVGAPLLGLLLLAYLLPIGTISFGSLAAETAFYSMLTFSPVLLAGLLFSGSLKQADNVAFAYGANLLGAMLGGVGEYLALVTGYRVLLVVIALCYVAAILLYPRERTSTV</sequence>
<keyword evidence="3 4" id="KW-0620">Polyamine biosynthesis</keyword>
<feature type="transmembrane region" description="Helical" evidence="5">
    <location>
        <begin position="113"/>
        <end position="133"/>
    </location>
</feature>
<feature type="transmembrane region" description="Helical" evidence="5">
    <location>
        <begin position="145"/>
        <end position="164"/>
    </location>
</feature>
<dbReference type="InterPro" id="IPR030374">
    <property type="entry name" value="PABS"/>
</dbReference>
<evidence type="ECO:0000259" key="6">
    <source>
        <dbReference type="PROSITE" id="PS51006"/>
    </source>
</evidence>
<comment type="caution">
    <text evidence="4">Lacks conserved residue(s) required for the propagation of feature annotation.</text>
</comment>
<dbReference type="PROSITE" id="PS51006">
    <property type="entry name" value="PABS_2"/>
    <property type="match status" value="1"/>
</dbReference>
<feature type="transmembrane region" description="Helical" evidence="5">
    <location>
        <begin position="635"/>
        <end position="655"/>
    </location>
</feature>
<evidence type="ECO:0000256" key="1">
    <source>
        <dbReference type="ARBA" id="ARBA00007867"/>
    </source>
</evidence>
<keyword evidence="5" id="KW-0472">Membrane</keyword>
<accession>A0A143PPW9</accession>
<feature type="transmembrane region" description="Helical" evidence="5">
    <location>
        <begin position="65"/>
        <end position="85"/>
    </location>
</feature>
<dbReference type="PANTHER" id="PTHR43317:SF1">
    <property type="entry name" value="THERMOSPERMINE SYNTHASE ACAULIS5"/>
    <property type="match status" value="1"/>
</dbReference>
<feature type="transmembrane region" description="Helical" evidence="5">
    <location>
        <begin position="481"/>
        <end position="504"/>
    </location>
</feature>
<dbReference type="SUPFAM" id="SSF53335">
    <property type="entry name" value="S-adenosyl-L-methionine-dependent methyltransferases"/>
    <property type="match status" value="1"/>
</dbReference>
<name>A0A143PPW9_LUTPR</name>
<feature type="domain" description="PABS" evidence="6">
    <location>
        <begin position="266"/>
        <end position="427"/>
    </location>
</feature>
<reference evidence="8" key="2">
    <citation type="submission" date="2016-04" db="EMBL/GenBank/DDBJ databases">
        <title>First Complete Genome Sequence of a Subdivision 6 Acidobacterium.</title>
        <authorList>
            <person name="Huang S."/>
            <person name="Vieira S."/>
            <person name="Bunk B."/>
            <person name="Riedel T."/>
            <person name="Sproeer C."/>
            <person name="Overmann J."/>
        </authorList>
    </citation>
    <scope>NUCLEOTIDE SEQUENCE [LARGE SCALE GENOMIC DNA]</scope>
    <source>
        <strain evidence="8">DSM 100886 HEG_-6_39</strain>
    </source>
</reference>
<keyword evidence="2 4" id="KW-0808">Transferase</keyword>
<keyword evidence="5" id="KW-0812">Transmembrane</keyword>
<dbReference type="EC" id="2.5.1.16" evidence="7"/>
<evidence type="ECO:0000313" key="8">
    <source>
        <dbReference type="Proteomes" id="UP000076079"/>
    </source>
</evidence>
<dbReference type="EMBL" id="CP015136">
    <property type="protein sequence ID" value="AMY09874.1"/>
    <property type="molecule type" value="Genomic_DNA"/>
</dbReference>
<dbReference type="AlphaFoldDB" id="A0A143PPW9"/>
<gene>
    <name evidence="7" type="primary">speE_2</name>
    <name evidence="7" type="ORF">LuPra_03101</name>
</gene>
<dbReference type="KEGG" id="abac:LuPra_03101"/>
<protein>
    <submittedName>
        <fullName evidence="7">Spermidine synthase</fullName>
        <ecNumber evidence="7">2.5.1.16</ecNumber>
    </submittedName>
</protein>
<feature type="transmembrane region" description="Helical" evidence="5">
    <location>
        <begin position="577"/>
        <end position="599"/>
    </location>
</feature>
<dbReference type="Gene3D" id="3.40.50.150">
    <property type="entry name" value="Vaccinia Virus protein VP39"/>
    <property type="match status" value="1"/>
</dbReference>
<reference evidence="7 8" key="1">
    <citation type="journal article" date="2016" name="Genome Announc.">
        <title>First Complete Genome Sequence of a Subdivision 6 Acidobacterium Strain.</title>
        <authorList>
            <person name="Huang S."/>
            <person name="Vieira S."/>
            <person name="Bunk B."/>
            <person name="Riedel T."/>
            <person name="Sproer C."/>
            <person name="Overmann J."/>
        </authorList>
    </citation>
    <scope>NUCLEOTIDE SEQUENCE [LARGE SCALE GENOMIC DNA]</scope>
    <source>
        <strain evidence="8">DSM 100886 HEG_-6_39</strain>
    </source>
</reference>
<evidence type="ECO:0000256" key="3">
    <source>
        <dbReference type="ARBA" id="ARBA00023115"/>
    </source>
</evidence>
<keyword evidence="8" id="KW-1185">Reference proteome</keyword>
<dbReference type="GO" id="GO:0006596">
    <property type="term" value="P:polyamine biosynthetic process"/>
    <property type="evidence" value="ECO:0007669"/>
    <property type="project" value="UniProtKB-UniRule"/>
</dbReference>